<sequence length="485" mass="53761">MDLVAGIDVGTQGVRCIASDLKGNIVAESRETITRSWLEGVFFEQDPEEWWDKTLACLRRLLYRLRQKNSNHASIKALAVDSTSGSVIPVDVKGRVLRRAIMYNDTRAKEEAFLINQFAKTFIENLGYKFGASFALSKVLWIKRNEPSIFEQTRFFIHPTDFINAKLTGEWGISDISNCLKMGYDLINNCWPEFIEKDLGIPLCKLPKVVPTGEVIGTVSKEVADELGLSPKTLVVAGATDGTAAFYASGAHGLGDLSSTLGTTLVLRGISKSLIRDPRGRIYCHRHPEGMWLPGGASNTGGECLQKLFPGEEYRAWDRKVSESVSLPTGIVFYPLMREGERLPFSCQEARSFKIGKENTQEELYAACLEGVGYVERFAIELLERLGVDKVKKIFASGSGAKSELWCRIRASISGLPLCVPASEEAAMGACVIASAQYWGGISKAVREMIRIEKVFEPDPALQEAYQEKYACFVEECEKRGYALD</sequence>
<name>A0ABZ2YFL2_9BACT</name>
<dbReference type="RefSeq" id="WP_369019202.1">
    <property type="nucleotide sequence ID" value="NZ_CP121689.1"/>
</dbReference>
<dbReference type="Gene3D" id="3.30.420.40">
    <property type="match status" value="2"/>
</dbReference>
<dbReference type="InterPro" id="IPR050406">
    <property type="entry name" value="FGGY_Carb_Kinase"/>
</dbReference>
<gene>
    <name evidence="6" type="ORF">QBE54_04765</name>
</gene>
<dbReference type="Proteomes" id="UP001461341">
    <property type="component" value="Chromosome"/>
</dbReference>
<keyword evidence="7" id="KW-1185">Reference proteome</keyword>
<protein>
    <submittedName>
        <fullName evidence="6">FGGY family carbohydrate kinase</fullName>
    </submittedName>
</protein>
<evidence type="ECO:0000256" key="3">
    <source>
        <dbReference type="ARBA" id="ARBA00022777"/>
    </source>
</evidence>
<feature type="domain" description="Carbohydrate kinase FGGY C-terminal" evidence="5">
    <location>
        <begin position="290"/>
        <end position="436"/>
    </location>
</feature>
<dbReference type="EMBL" id="CP121689">
    <property type="protein sequence ID" value="WZL77036.1"/>
    <property type="molecule type" value="Genomic_DNA"/>
</dbReference>
<dbReference type="InterPro" id="IPR043129">
    <property type="entry name" value="ATPase_NBD"/>
</dbReference>
<dbReference type="GO" id="GO:0016301">
    <property type="term" value="F:kinase activity"/>
    <property type="evidence" value="ECO:0007669"/>
    <property type="project" value="UniProtKB-KW"/>
</dbReference>
<evidence type="ECO:0000259" key="5">
    <source>
        <dbReference type="Pfam" id="PF02782"/>
    </source>
</evidence>
<evidence type="ECO:0000313" key="6">
    <source>
        <dbReference type="EMBL" id="WZL77036.1"/>
    </source>
</evidence>
<dbReference type="Pfam" id="PF02782">
    <property type="entry name" value="FGGY_C"/>
    <property type="match status" value="1"/>
</dbReference>
<evidence type="ECO:0000259" key="4">
    <source>
        <dbReference type="Pfam" id="PF00370"/>
    </source>
</evidence>
<dbReference type="InterPro" id="IPR000577">
    <property type="entry name" value="Carb_kinase_FGGY"/>
</dbReference>
<accession>A0ABZ2YFL2</accession>
<dbReference type="SUPFAM" id="SSF53067">
    <property type="entry name" value="Actin-like ATPase domain"/>
    <property type="match status" value="2"/>
</dbReference>
<keyword evidence="2" id="KW-0808">Transferase</keyword>
<dbReference type="InterPro" id="IPR018485">
    <property type="entry name" value="FGGY_C"/>
</dbReference>
<evidence type="ECO:0000313" key="7">
    <source>
        <dbReference type="Proteomes" id="UP001461341"/>
    </source>
</evidence>
<organism evidence="6 7">
    <name type="scientific">Thermatribacter velox</name>
    <dbReference type="NCBI Taxonomy" id="3039681"/>
    <lineage>
        <taxon>Bacteria</taxon>
        <taxon>Pseudomonadati</taxon>
        <taxon>Atribacterota</taxon>
        <taxon>Atribacteria</taxon>
        <taxon>Atribacterales</taxon>
        <taxon>Thermatribacteraceae</taxon>
        <taxon>Thermatribacter</taxon>
    </lineage>
</organism>
<comment type="similarity">
    <text evidence="1">Belongs to the FGGY kinase family.</text>
</comment>
<evidence type="ECO:0000256" key="2">
    <source>
        <dbReference type="ARBA" id="ARBA00022679"/>
    </source>
</evidence>
<feature type="domain" description="Carbohydrate kinase FGGY N-terminal" evidence="4">
    <location>
        <begin position="4"/>
        <end position="245"/>
    </location>
</feature>
<keyword evidence="3 6" id="KW-0418">Kinase</keyword>
<dbReference type="InterPro" id="IPR018484">
    <property type="entry name" value="FGGY_N"/>
</dbReference>
<dbReference type="Pfam" id="PF00370">
    <property type="entry name" value="FGGY_N"/>
    <property type="match status" value="1"/>
</dbReference>
<dbReference type="PIRSF" id="PIRSF000538">
    <property type="entry name" value="GlpK"/>
    <property type="match status" value="1"/>
</dbReference>
<proteinExistence type="inferred from homology"/>
<evidence type="ECO:0000256" key="1">
    <source>
        <dbReference type="ARBA" id="ARBA00009156"/>
    </source>
</evidence>
<reference evidence="6 7" key="1">
    <citation type="submission" date="2023-03" db="EMBL/GenBank/DDBJ databases">
        <title>Novel Species.</title>
        <authorList>
            <person name="Ma S."/>
        </authorList>
    </citation>
    <scope>NUCLEOTIDE SEQUENCE [LARGE SCALE GENOMIC DNA]</scope>
    <source>
        <strain evidence="6 7">B11</strain>
    </source>
</reference>
<dbReference type="CDD" id="cd07783">
    <property type="entry name" value="ASKHA_NBD_FGGY_SePSK_AtXK1-like"/>
    <property type="match status" value="1"/>
</dbReference>
<dbReference type="PANTHER" id="PTHR43095">
    <property type="entry name" value="SUGAR KINASE"/>
    <property type="match status" value="1"/>
</dbReference>